<dbReference type="Proteomes" id="UP000663862">
    <property type="component" value="Unassembled WGS sequence"/>
</dbReference>
<sequence length="263" mass="29844">MTHNTAAGPIPKSLPCTEEILSYEFQYEDDVSEAVECPPEIHFTIPEGFEIRRARYGIGIYTTKFIPKNDYMFTAYYIPIHDKQLKVKEITDRGDIIEIDTSTHFLNAGNGTYLLDPCAALINHSCDANANNIDEIIGMKVTRRSSYYAVRDIQPNEEITINYLLAVYEAPPNLHPIDPCECGSPKCFGSMRGFKNLPESAKQALLPYTLLHVRVAHFMDKQKKRFERSDQRVNRGGGVGIWSSLICQGLGPPVLLRWFLKLR</sequence>
<organism evidence="3 4">
    <name type="scientific">Rotaria socialis</name>
    <dbReference type="NCBI Taxonomy" id="392032"/>
    <lineage>
        <taxon>Eukaryota</taxon>
        <taxon>Metazoa</taxon>
        <taxon>Spiralia</taxon>
        <taxon>Gnathifera</taxon>
        <taxon>Rotifera</taxon>
        <taxon>Eurotatoria</taxon>
        <taxon>Bdelloidea</taxon>
        <taxon>Philodinida</taxon>
        <taxon>Philodinidae</taxon>
        <taxon>Rotaria</taxon>
    </lineage>
</organism>
<reference evidence="3" key="1">
    <citation type="submission" date="2021-02" db="EMBL/GenBank/DDBJ databases">
        <authorList>
            <person name="Nowell W R."/>
        </authorList>
    </citation>
    <scope>NUCLEOTIDE SEQUENCE</scope>
</reference>
<dbReference type="EMBL" id="CAJOBQ010001326">
    <property type="protein sequence ID" value="CAF4477479.1"/>
    <property type="molecule type" value="Genomic_DNA"/>
</dbReference>
<dbReference type="Pfam" id="PF00856">
    <property type="entry name" value="SET"/>
    <property type="match status" value="1"/>
</dbReference>
<dbReference type="EMBL" id="CAJOBR010000607">
    <property type="protein sequence ID" value="CAF4528227.1"/>
    <property type="molecule type" value="Genomic_DNA"/>
</dbReference>
<protein>
    <recommendedName>
        <fullName evidence="1">SET domain-containing protein</fullName>
    </recommendedName>
</protein>
<evidence type="ECO:0000313" key="3">
    <source>
        <dbReference type="EMBL" id="CAF4528227.1"/>
    </source>
</evidence>
<dbReference type="InterPro" id="IPR046341">
    <property type="entry name" value="SET_dom_sf"/>
</dbReference>
<evidence type="ECO:0000313" key="4">
    <source>
        <dbReference type="Proteomes" id="UP000663848"/>
    </source>
</evidence>
<dbReference type="InterPro" id="IPR001214">
    <property type="entry name" value="SET_dom"/>
</dbReference>
<dbReference type="AlphaFoldDB" id="A0A820X746"/>
<accession>A0A820X746</accession>
<dbReference type="SMART" id="SM00317">
    <property type="entry name" value="SET"/>
    <property type="match status" value="1"/>
</dbReference>
<dbReference type="Proteomes" id="UP000663848">
    <property type="component" value="Unassembled WGS sequence"/>
</dbReference>
<feature type="domain" description="SET" evidence="1">
    <location>
        <begin position="47"/>
        <end position="164"/>
    </location>
</feature>
<dbReference type="SUPFAM" id="SSF82199">
    <property type="entry name" value="SET domain"/>
    <property type="match status" value="1"/>
</dbReference>
<evidence type="ECO:0000259" key="1">
    <source>
        <dbReference type="PROSITE" id="PS50280"/>
    </source>
</evidence>
<dbReference type="PROSITE" id="PS50280">
    <property type="entry name" value="SET"/>
    <property type="match status" value="1"/>
</dbReference>
<comment type="caution">
    <text evidence="3">The sequence shown here is derived from an EMBL/GenBank/DDBJ whole genome shotgun (WGS) entry which is preliminary data.</text>
</comment>
<evidence type="ECO:0000313" key="2">
    <source>
        <dbReference type="EMBL" id="CAF4477479.1"/>
    </source>
</evidence>
<dbReference type="Gene3D" id="2.170.270.10">
    <property type="entry name" value="SET domain"/>
    <property type="match status" value="1"/>
</dbReference>
<name>A0A820X746_9BILA</name>
<gene>
    <name evidence="3" type="ORF">QYT958_LOCUS6691</name>
    <name evidence="2" type="ORF">TSG867_LOCUS19179</name>
</gene>
<proteinExistence type="predicted"/>